<feature type="compositionally biased region" description="Pro residues" evidence="1">
    <location>
        <begin position="433"/>
        <end position="446"/>
    </location>
</feature>
<dbReference type="OrthoDB" id="3798423at2759"/>
<organism evidence="2 3">
    <name type="scientific">Pyrenophora seminiperda CCB06</name>
    <dbReference type="NCBI Taxonomy" id="1302712"/>
    <lineage>
        <taxon>Eukaryota</taxon>
        <taxon>Fungi</taxon>
        <taxon>Dikarya</taxon>
        <taxon>Ascomycota</taxon>
        <taxon>Pezizomycotina</taxon>
        <taxon>Dothideomycetes</taxon>
        <taxon>Pleosporomycetidae</taxon>
        <taxon>Pleosporales</taxon>
        <taxon>Pleosporineae</taxon>
        <taxon>Pleosporaceae</taxon>
        <taxon>Pyrenophora</taxon>
    </lineage>
</organism>
<reference evidence="2 3" key="1">
    <citation type="journal article" date="2014" name="PLoS ONE">
        <title>De novo Genome Assembly of the Fungal Plant Pathogen Pyrenophora semeniperda.</title>
        <authorList>
            <person name="Soliai M.M."/>
            <person name="Meyer S.E."/>
            <person name="Udall J.A."/>
            <person name="Elzinga D.E."/>
            <person name="Hermansen R.A."/>
            <person name="Bodily P.M."/>
            <person name="Hart A.A."/>
            <person name="Coleman C.E."/>
        </authorList>
    </citation>
    <scope>NUCLEOTIDE SEQUENCE [LARGE SCALE GENOMIC DNA]</scope>
    <source>
        <strain evidence="2 3">CCB06</strain>
        <tissue evidence="2">Mycelium</tissue>
    </source>
</reference>
<feature type="compositionally biased region" description="Low complexity" evidence="1">
    <location>
        <begin position="712"/>
        <end position="738"/>
    </location>
</feature>
<evidence type="ECO:0000313" key="2">
    <source>
        <dbReference type="EMBL" id="RMZ74488.1"/>
    </source>
</evidence>
<feature type="region of interest" description="Disordered" evidence="1">
    <location>
        <begin position="708"/>
        <end position="740"/>
    </location>
</feature>
<evidence type="ECO:0000313" key="3">
    <source>
        <dbReference type="Proteomes" id="UP000265663"/>
    </source>
</evidence>
<protein>
    <submittedName>
        <fullName evidence="2">Uncharacterized protein</fullName>
    </submittedName>
</protein>
<name>A0A3M7MJ74_9PLEO</name>
<feature type="region of interest" description="Disordered" evidence="1">
    <location>
        <begin position="154"/>
        <end position="180"/>
    </location>
</feature>
<dbReference type="AlphaFoldDB" id="A0A3M7MJ74"/>
<accession>A0A3M7MJ74</accession>
<feature type="region of interest" description="Disordered" evidence="1">
    <location>
        <begin position="1"/>
        <end position="57"/>
    </location>
</feature>
<evidence type="ECO:0000256" key="1">
    <source>
        <dbReference type="SAM" id="MobiDB-lite"/>
    </source>
</evidence>
<dbReference type="EMBL" id="KE747844">
    <property type="protein sequence ID" value="RMZ74488.1"/>
    <property type="molecule type" value="Genomic_DNA"/>
</dbReference>
<feature type="region of interest" description="Disordered" evidence="1">
    <location>
        <begin position="430"/>
        <end position="471"/>
    </location>
</feature>
<proteinExistence type="predicted"/>
<sequence>MAKKKAPKQLTAEESEKKAEETARKQELAEKVKRDKAEAADNAKREQARKRKLGEGWPHWKQDNKVMELSKLSERLRKEQQNQNNAAAILPGLVREHTRLLESRNDEALKNWVDENKAVTRSQRWKQHDAFREAQIHLEDFLYYQNPIHRALRVRDQDQEERDRTSGKRRRPKNREKNIDEIEIRRDVRGLPMGSHTNLLGGSNAQEVKGMLDRYDKWHIGEPSHLAGITDWEGIDVDSTDSPKRVRPNELHLWTPAARRETYGFPRMTKHAPIIPRVPVLDTEAIKLKWEGIEHRQIPAEEGVAYRTHAERRAAELEHYQDNSDRSGGSEATRPSTSMVNVTDGPDGKVTIDCFRKLQTSEGIFISALESSSDWRTSYDFLGPVKSGIQKQFSISEERETINRPPKAGHNTTVDPIEFEKRYRLLVGSAPKPTIPAPKPTIPEPNPTTRGPKLTIRAPKPPIPAGKGKGKKKVEVQVDVFLQYPYHVKDLQDIEGRSNQSGVYLDPSDEKSTQITTEWCEETEGRREWHAGMLLSPASSVDSPPHEWVDVDPNTIPPEFPDGKVEAFEGPKRRCKHNPDRCRAWWTHSPDECWVVQPEQVPRPLPPNPTLHPLMTIAPPGDFQLPKSGRHIYGERIEDNYGLNGKEGAYWPRIGIRVPYEPMTYDDLKKNRLRGRKGASGGEKSKVSEVHSLAVPLITMAPPKAYGPLGNEGVSEPAEPAEGAEGGEVSEASVASIDSDSDVENDVFLISYTECSSTGA</sequence>
<feature type="compositionally biased region" description="Basic and acidic residues" evidence="1">
    <location>
        <begin position="14"/>
        <end position="46"/>
    </location>
</feature>
<gene>
    <name evidence="2" type="ORF">GMOD_00003535</name>
</gene>
<keyword evidence="3" id="KW-1185">Reference proteome</keyword>
<dbReference type="Proteomes" id="UP000265663">
    <property type="component" value="Unassembled WGS sequence"/>
</dbReference>
<feature type="compositionally biased region" description="Basic and acidic residues" evidence="1">
    <location>
        <begin position="154"/>
        <end position="166"/>
    </location>
</feature>
<feature type="region of interest" description="Disordered" evidence="1">
    <location>
        <begin position="317"/>
        <end position="345"/>
    </location>
</feature>